<dbReference type="PROSITE" id="PS00866">
    <property type="entry name" value="CPSASE_1"/>
    <property type="match status" value="1"/>
</dbReference>
<evidence type="ECO:0000256" key="5">
    <source>
        <dbReference type="ARBA" id="ARBA00023267"/>
    </source>
</evidence>
<dbReference type="GO" id="GO:0046872">
    <property type="term" value="F:metal ion binding"/>
    <property type="evidence" value="ECO:0007669"/>
    <property type="project" value="InterPro"/>
</dbReference>
<dbReference type="SUPFAM" id="SSF50891">
    <property type="entry name" value="Cyclophilin-like"/>
    <property type="match status" value="2"/>
</dbReference>
<dbReference type="GO" id="GO:0005524">
    <property type="term" value="F:ATP binding"/>
    <property type="evidence" value="ECO:0007669"/>
    <property type="project" value="UniProtKB-UniRule"/>
</dbReference>
<keyword evidence="5" id="KW-0092">Biotin</keyword>
<keyword evidence="2 6" id="KW-0547">Nucleotide-binding</keyword>
<accession>A0A369JHZ2</accession>
<evidence type="ECO:0000256" key="1">
    <source>
        <dbReference type="ARBA" id="ARBA00022598"/>
    </source>
</evidence>
<keyword evidence="10" id="KW-1185">Reference proteome</keyword>
<dbReference type="InterPro" id="IPR005482">
    <property type="entry name" value="Biotin_COase_C"/>
</dbReference>
<dbReference type="InterPro" id="IPR016185">
    <property type="entry name" value="PreATP-grasp_dom_sf"/>
</dbReference>
<name>A0A369JHZ2_HYPMA</name>
<evidence type="ECO:0000259" key="8">
    <source>
        <dbReference type="PROSITE" id="PS50979"/>
    </source>
</evidence>
<dbReference type="STRING" id="39966.A0A369JHZ2"/>
<evidence type="ECO:0000256" key="2">
    <source>
        <dbReference type="ARBA" id="ARBA00022741"/>
    </source>
</evidence>
<dbReference type="Gene3D" id="2.40.100.10">
    <property type="entry name" value="Cyclophilin-like"/>
    <property type="match status" value="2"/>
</dbReference>
<keyword evidence="4 6" id="KW-0067">ATP-binding</keyword>
<dbReference type="Pfam" id="PF00289">
    <property type="entry name" value="Biotin_carb_N"/>
    <property type="match status" value="1"/>
</dbReference>
<dbReference type="GO" id="GO:0016874">
    <property type="term" value="F:ligase activity"/>
    <property type="evidence" value="ECO:0007669"/>
    <property type="project" value="UniProtKB-KW"/>
</dbReference>
<comment type="caution">
    <text evidence="9">The sequence shown here is derived from an EMBL/GenBank/DDBJ whole genome shotgun (WGS) entry which is preliminary data.</text>
</comment>
<gene>
    <name evidence="9" type="primary">lamA</name>
    <name evidence="9" type="ORF">Hypma_014365</name>
</gene>
<dbReference type="Pfam" id="PF02786">
    <property type="entry name" value="CPSase_L_D2"/>
    <property type="match status" value="1"/>
</dbReference>
<dbReference type="InterPro" id="IPR050856">
    <property type="entry name" value="Biotin_carboxylase_complex"/>
</dbReference>
<evidence type="ECO:0000256" key="3">
    <source>
        <dbReference type="ARBA" id="ARBA00022801"/>
    </source>
</evidence>
<organism evidence="9 10">
    <name type="scientific">Hypsizygus marmoreus</name>
    <name type="common">White beech mushroom</name>
    <name type="synonym">Agaricus marmoreus</name>
    <dbReference type="NCBI Taxonomy" id="39966"/>
    <lineage>
        <taxon>Eukaryota</taxon>
        <taxon>Fungi</taxon>
        <taxon>Dikarya</taxon>
        <taxon>Basidiomycota</taxon>
        <taxon>Agaricomycotina</taxon>
        <taxon>Agaricomycetes</taxon>
        <taxon>Agaricomycetidae</taxon>
        <taxon>Agaricales</taxon>
        <taxon>Tricholomatineae</taxon>
        <taxon>Lyophyllaceae</taxon>
        <taxon>Hypsizygus</taxon>
    </lineage>
</organism>
<dbReference type="CDD" id="cd06850">
    <property type="entry name" value="biotinyl_domain"/>
    <property type="match status" value="1"/>
</dbReference>
<evidence type="ECO:0000256" key="6">
    <source>
        <dbReference type="PROSITE-ProRule" id="PRU00409"/>
    </source>
</evidence>
<dbReference type="InterPro" id="IPR011054">
    <property type="entry name" value="Rudment_hybrid_motif"/>
</dbReference>
<evidence type="ECO:0000313" key="10">
    <source>
        <dbReference type="Proteomes" id="UP000076154"/>
    </source>
</evidence>
<dbReference type="Gene3D" id="3.30.1360.40">
    <property type="match status" value="1"/>
</dbReference>
<feature type="domain" description="ATP-grasp" evidence="7">
    <location>
        <begin position="130"/>
        <end position="331"/>
    </location>
</feature>
<dbReference type="InterPro" id="IPR011761">
    <property type="entry name" value="ATP-grasp"/>
</dbReference>
<dbReference type="Gene3D" id="3.30.470.20">
    <property type="entry name" value="ATP-grasp fold, B domain"/>
    <property type="match status" value="1"/>
</dbReference>
<keyword evidence="3" id="KW-0378">Hydrolase</keyword>
<reference evidence="9" key="1">
    <citation type="submission" date="2018-04" db="EMBL/GenBank/DDBJ databases">
        <title>Whole genome sequencing of Hypsizygus marmoreus.</title>
        <authorList>
            <person name="Choi I.-G."/>
            <person name="Min B."/>
            <person name="Kim J.-G."/>
            <person name="Kim S."/>
            <person name="Oh Y.-L."/>
            <person name="Kong W.-S."/>
            <person name="Park H."/>
            <person name="Jeong J."/>
            <person name="Song E.-S."/>
        </authorList>
    </citation>
    <scope>NUCLEOTIDE SEQUENCE [LARGE SCALE GENOMIC DNA]</scope>
    <source>
        <strain evidence="9">51987-8</strain>
    </source>
</reference>
<dbReference type="OrthoDB" id="196847at2759"/>
<dbReference type="PROSITE" id="PS00867">
    <property type="entry name" value="CPSASE_2"/>
    <property type="match status" value="1"/>
</dbReference>
<dbReference type="SMART" id="SM00796">
    <property type="entry name" value="AHS1"/>
    <property type="match status" value="1"/>
</dbReference>
<dbReference type="SUPFAM" id="SSF56059">
    <property type="entry name" value="Glutathione synthetase ATP-binding domain-like"/>
    <property type="match status" value="1"/>
</dbReference>
<dbReference type="SUPFAM" id="SSF160467">
    <property type="entry name" value="PH0987 N-terminal domain-like"/>
    <property type="match status" value="1"/>
</dbReference>
<dbReference type="PANTHER" id="PTHR18866:SF128">
    <property type="entry name" value="UREA AMIDOLYASE"/>
    <property type="match status" value="1"/>
</dbReference>
<dbReference type="GO" id="GO:0016787">
    <property type="term" value="F:hydrolase activity"/>
    <property type="evidence" value="ECO:0007669"/>
    <property type="project" value="UniProtKB-KW"/>
</dbReference>
<feature type="domain" description="Biotin carboxylation" evidence="8">
    <location>
        <begin position="3"/>
        <end position="483"/>
    </location>
</feature>
<dbReference type="Pfam" id="PF02682">
    <property type="entry name" value="CT_C_D"/>
    <property type="match status" value="1"/>
</dbReference>
<protein>
    <submittedName>
        <fullName evidence="9">Urea carboxylase</fullName>
    </submittedName>
</protein>
<dbReference type="PROSITE" id="PS50979">
    <property type="entry name" value="BC"/>
    <property type="match status" value="1"/>
</dbReference>
<dbReference type="Pfam" id="PF02626">
    <property type="entry name" value="CT_A_B"/>
    <property type="match status" value="1"/>
</dbReference>
<dbReference type="PANTHER" id="PTHR18866">
    <property type="entry name" value="CARBOXYLASE:PYRUVATE/ACETYL-COA/PROPIONYL-COA CARBOXYLASE"/>
    <property type="match status" value="1"/>
</dbReference>
<dbReference type="Pfam" id="PF02785">
    <property type="entry name" value="Biotin_carb_C"/>
    <property type="match status" value="1"/>
</dbReference>
<dbReference type="PROSITE" id="PS50975">
    <property type="entry name" value="ATP_GRASP"/>
    <property type="match status" value="1"/>
</dbReference>
<dbReference type="InParanoid" id="A0A369JHZ2"/>
<dbReference type="InterPro" id="IPR011764">
    <property type="entry name" value="Biotin_carboxylation_dom"/>
</dbReference>
<dbReference type="Proteomes" id="UP000076154">
    <property type="component" value="Unassembled WGS sequence"/>
</dbReference>
<proteinExistence type="predicted"/>
<dbReference type="InterPro" id="IPR005479">
    <property type="entry name" value="CPAse_ATP-bd"/>
</dbReference>
<dbReference type="InterPro" id="IPR003778">
    <property type="entry name" value="CT_A_B"/>
</dbReference>
<evidence type="ECO:0000259" key="7">
    <source>
        <dbReference type="PROSITE" id="PS50975"/>
    </source>
</evidence>
<dbReference type="InterPro" id="IPR003833">
    <property type="entry name" value="CT_C_D"/>
</dbReference>
<sequence>MYERQKLLVANRGEIAVRIIRAAKELGLPTVAVYTASDTLSPHVSLADEAVALPTAQSLVNDMSSESHAYANGPAILTICEAHSVTLLHPGYGFLSENADFASLVIKAGITWLGPEPKVIRMMGFKHEARLVALRAGVPVVPGSSTLLETLDEALVDAERFGFPLILKATAGGGGMGMVICENEQELRERFITTKARAKTLFGEDGLFIEQYIASARHIEIQVFGNGLGDVVHMGERECSIQRRHQKLIEEAPSPFMSSHLGLKRRMCEAAVQLCRSIKYGSAGTVEFIVDDESAQFYFLEMNTRIQVEHPVTEAIYPGLDLVKLMIYHGLVQRQALGVAIEGDLETPSMQQETYDELRFRGRSLYSHAIEVRVYAENPSEGFLPSPGLLQYVELNPKHFEWLRVESWISTGLSVTPFFDGLLCKLIVTGRSRKEAIARLGQALDASKVCGPPNNLEYLKAVVSSDAFRIGQATTRFLLDFPFNPRAMKILSAGLECTIQDLPGRTIGLGIPRSGPMDSLAFRAGNILVENPATTEGLEIIVVPGMGFEVIFFVPAVIAVTGKEVSVMVNGELVDMWSSVIVPDHGRLRLDVDATTGSNPGLRVYLCIRGGFPNVAHYLGSKSTSMGLGGYQGRSLLPGDQLALGSCGPNDESELPHIPRFLVPKYPLNWIIHVLPGPQGDEEYVTTEGIRSFYSTKWRVGVASNRLGIRLESQEKIQWSRENGGEGGSHPSNILDNGYALGTININGDTPVVLANEGPDMGGYVSLCTIASADMWKLGQLQSGCTVEFRRVSWAQSLLLREISNKWLAAVALLPKRGTEQDSPPPWAIALDNPLQSPILYEAGSGRSRVVFRQAGDSAILVEFGAMKLDFDIRARIHAFEMILNKDSCEGLGTLCPCIRSILCHFNPEQVTQPTFLDKLVDALGSLPSSGVDMTFVGHKLTFPIVLDDLWSRDALNRYMATIRQKAVYLPSNIQYLARNNGLSGGAEEALHKLIGTDWLVLGVGFYLACPFLIPVDPRCRLVGQKMNPSRTYTPRGAIGMAGPVAAIYPVESPGGYQLFGRTLPTWRTWGNGKDFSLMKPWLLQCFDQIHFEPVTSDEYIILERDFDAGRHSFKIEPTSFSMSDYAKFLEYVSADVTEFRRRQEEGCTREAQQEQEYLREWESEKNASLETRVIGNGRKRPSPHKLLPATTQTPQSHEEPVLVHAPLFASVQKIKLGPGDILRSTDDIVLILEAMKTEIPIRGGDNNVGKVIERLGNGIAAGSLVSPGDVLFVLI</sequence>
<dbReference type="SUPFAM" id="SSF52440">
    <property type="entry name" value="PreATP-grasp domain"/>
    <property type="match status" value="1"/>
</dbReference>
<evidence type="ECO:0000256" key="4">
    <source>
        <dbReference type="ARBA" id="ARBA00022840"/>
    </source>
</evidence>
<dbReference type="InterPro" id="IPR005481">
    <property type="entry name" value="BC-like_N"/>
</dbReference>
<evidence type="ECO:0000313" key="9">
    <source>
        <dbReference type="EMBL" id="RDB19014.1"/>
    </source>
</evidence>
<dbReference type="EMBL" id="LUEZ02000085">
    <property type="protein sequence ID" value="RDB19014.1"/>
    <property type="molecule type" value="Genomic_DNA"/>
</dbReference>
<dbReference type="Gene3D" id="2.40.50.100">
    <property type="match status" value="1"/>
</dbReference>
<dbReference type="AlphaFoldDB" id="A0A369JHZ2"/>
<dbReference type="SUPFAM" id="SSF51246">
    <property type="entry name" value="Rudiment single hybrid motif"/>
    <property type="match status" value="1"/>
</dbReference>
<keyword evidence="1" id="KW-0436">Ligase</keyword>
<dbReference type="SMART" id="SM00878">
    <property type="entry name" value="Biotin_carb_C"/>
    <property type="match status" value="1"/>
</dbReference>
<dbReference type="SMART" id="SM00797">
    <property type="entry name" value="AHS2"/>
    <property type="match status" value="1"/>
</dbReference>
<dbReference type="InterPro" id="IPR029000">
    <property type="entry name" value="Cyclophilin-like_dom_sf"/>
</dbReference>